<dbReference type="InterPro" id="IPR025110">
    <property type="entry name" value="AMP-bd_C"/>
</dbReference>
<protein>
    <submittedName>
        <fullName evidence="5">Fatty acid--CoA ligase</fullName>
    </submittedName>
</protein>
<reference evidence="5" key="1">
    <citation type="submission" date="2021-11" db="EMBL/GenBank/DDBJ databases">
        <title>BS-T2-15 a new species belonging to the Comamonadaceae family isolated from the soil of a French oak forest.</title>
        <authorList>
            <person name="Mieszkin S."/>
            <person name="Alain K."/>
        </authorList>
    </citation>
    <scope>NUCLEOTIDE SEQUENCE</scope>
    <source>
        <strain evidence="5">BS-T2-15</strain>
    </source>
</reference>
<dbReference type="GO" id="GO:0016877">
    <property type="term" value="F:ligase activity, forming carbon-sulfur bonds"/>
    <property type="evidence" value="ECO:0007669"/>
    <property type="project" value="UniProtKB-ARBA"/>
</dbReference>
<dbReference type="Proteomes" id="UP001139353">
    <property type="component" value="Unassembled WGS sequence"/>
</dbReference>
<sequence>MTAATPLSTSSAHSHLLIRRLLEAGLRRAPEQEIVYADKRRLSYREFGARVGRLASGLAALGVQAGDTVAVMDWDTHRYLECFFAVPMMGAVLHTINVRLSPEQILHTINHARDDVILVNAEFVPVLEQIWSRVDAGKRLVLLDDIGAPLQTALEFVAEYERLLDTAEPEFDFPELDENTRATTFYTTGTTGLPKGVYFSHRQLVLHTLAVRDALGGPGQGRFNAGDVYMPITPMFHVHAWGLPYVATMLGAKQVYPGRYASERLVDLLERERVTFSHCVPTILQMVLDGAAARDVDLSEWTVIIGGAALMQSLARQAVDQGVDIFGGYGMSETGPVLALAQLQPHMLDQDVDRQVEIRCKTGRAIALVDLRIVDDEMNDVPHDGKSAGELVVRAPWLTQGYLHDPASSENLWRGGWLHTGDIAVIDADGYVKITDRLKDVIKTGGEWVSSLDLEELILRHPSVAEAAVIGMPDPKWTERPVALVVLKAGQAADAAGLRTHLHQFAVQGLISKYGVPERVVFVESLPRTSVGKLDKKSMRVQLNDLQGDQR</sequence>
<feature type="domain" description="AMP-binding enzyme C-terminal" evidence="4">
    <location>
        <begin position="454"/>
        <end position="533"/>
    </location>
</feature>
<accession>A0A9X1YJP5</accession>
<dbReference type="FunFam" id="3.30.300.30:FF:000008">
    <property type="entry name" value="2,3-dihydroxybenzoate-AMP ligase"/>
    <property type="match status" value="1"/>
</dbReference>
<evidence type="ECO:0000256" key="1">
    <source>
        <dbReference type="ARBA" id="ARBA00006432"/>
    </source>
</evidence>
<dbReference type="InterPro" id="IPR042099">
    <property type="entry name" value="ANL_N_sf"/>
</dbReference>
<gene>
    <name evidence="5" type="ORF">LPC04_15735</name>
</gene>
<dbReference type="InterPro" id="IPR050237">
    <property type="entry name" value="ATP-dep_AMP-bd_enzyme"/>
</dbReference>
<comment type="similarity">
    <text evidence="1">Belongs to the ATP-dependent AMP-binding enzyme family.</text>
</comment>
<keyword evidence="2 5" id="KW-0436">Ligase</keyword>
<evidence type="ECO:0000256" key="2">
    <source>
        <dbReference type="ARBA" id="ARBA00022598"/>
    </source>
</evidence>
<feature type="domain" description="AMP-dependent synthetase/ligase" evidence="3">
    <location>
        <begin position="26"/>
        <end position="403"/>
    </location>
</feature>
<dbReference type="PANTHER" id="PTHR43767:SF11">
    <property type="entry name" value="MEDIUM-CHAIN-FATTY-ACID--COA LIGASE"/>
    <property type="match status" value="1"/>
</dbReference>
<dbReference type="EMBL" id="JAJLJH010000003">
    <property type="protein sequence ID" value="MCK9687161.1"/>
    <property type="molecule type" value="Genomic_DNA"/>
</dbReference>
<evidence type="ECO:0000313" key="5">
    <source>
        <dbReference type="EMBL" id="MCK9687161.1"/>
    </source>
</evidence>
<dbReference type="CDD" id="cd12119">
    <property type="entry name" value="ttLC_FACS_AlkK_like"/>
    <property type="match status" value="1"/>
</dbReference>
<dbReference type="Pfam" id="PF00501">
    <property type="entry name" value="AMP-binding"/>
    <property type="match status" value="1"/>
</dbReference>
<dbReference type="SUPFAM" id="SSF56801">
    <property type="entry name" value="Acetyl-CoA synthetase-like"/>
    <property type="match status" value="1"/>
</dbReference>
<evidence type="ECO:0000313" key="6">
    <source>
        <dbReference type="Proteomes" id="UP001139353"/>
    </source>
</evidence>
<dbReference type="AlphaFoldDB" id="A0A9X1YJP5"/>
<proteinExistence type="inferred from homology"/>
<dbReference type="Pfam" id="PF13193">
    <property type="entry name" value="AMP-binding_C"/>
    <property type="match status" value="1"/>
</dbReference>
<organism evidence="5 6">
    <name type="scientific">Scleromatobacter humisilvae</name>
    <dbReference type="NCBI Taxonomy" id="2897159"/>
    <lineage>
        <taxon>Bacteria</taxon>
        <taxon>Pseudomonadati</taxon>
        <taxon>Pseudomonadota</taxon>
        <taxon>Betaproteobacteria</taxon>
        <taxon>Burkholderiales</taxon>
        <taxon>Sphaerotilaceae</taxon>
        <taxon>Scleromatobacter</taxon>
    </lineage>
</organism>
<dbReference type="InterPro" id="IPR045851">
    <property type="entry name" value="AMP-bd_C_sf"/>
</dbReference>
<dbReference type="PANTHER" id="PTHR43767">
    <property type="entry name" value="LONG-CHAIN-FATTY-ACID--COA LIGASE"/>
    <property type="match status" value="1"/>
</dbReference>
<evidence type="ECO:0000259" key="3">
    <source>
        <dbReference type="Pfam" id="PF00501"/>
    </source>
</evidence>
<dbReference type="RefSeq" id="WP_275683193.1">
    <property type="nucleotide sequence ID" value="NZ_JAJLJH010000003.1"/>
</dbReference>
<dbReference type="NCBIfam" id="NF004837">
    <property type="entry name" value="PRK06187.1"/>
    <property type="match status" value="1"/>
</dbReference>
<keyword evidence="6" id="KW-1185">Reference proteome</keyword>
<name>A0A9X1YJP5_9BURK</name>
<dbReference type="Gene3D" id="3.40.50.12780">
    <property type="entry name" value="N-terminal domain of ligase-like"/>
    <property type="match status" value="1"/>
</dbReference>
<evidence type="ECO:0000259" key="4">
    <source>
        <dbReference type="Pfam" id="PF13193"/>
    </source>
</evidence>
<dbReference type="InterPro" id="IPR000873">
    <property type="entry name" value="AMP-dep_synth/lig_dom"/>
</dbReference>
<comment type="caution">
    <text evidence="5">The sequence shown here is derived from an EMBL/GenBank/DDBJ whole genome shotgun (WGS) entry which is preliminary data.</text>
</comment>
<dbReference type="Gene3D" id="3.30.300.30">
    <property type="match status" value="1"/>
</dbReference>